<dbReference type="RefSeq" id="WP_055652564.1">
    <property type="nucleotide sequence ID" value="NZ_CABIXC010000001.1"/>
</dbReference>
<evidence type="ECO:0000313" key="4">
    <source>
        <dbReference type="EMBL" id="RGM01355.1"/>
    </source>
</evidence>
<accession>A0A173WMS9</accession>
<evidence type="ECO:0000256" key="2">
    <source>
        <dbReference type="SAM" id="SignalP"/>
    </source>
</evidence>
<dbReference type="PANTHER" id="PTHR43649:SF12">
    <property type="entry name" value="DIACETYLCHITOBIOSE BINDING PROTEIN DASA"/>
    <property type="match status" value="1"/>
</dbReference>
<feature type="chain" id="PRO_5042332638" evidence="2">
    <location>
        <begin position="25"/>
        <end position="474"/>
    </location>
</feature>
<dbReference type="Proteomes" id="UP000261257">
    <property type="component" value="Unassembled WGS sequence"/>
</dbReference>
<dbReference type="InterPro" id="IPR006059">
    <property type="entry name" value="SBP"/>
</dbReference>
<reference evidence="3 5" key="1">
    <citation type="submission" date="2015-09" db="EMBL/GenBank/DDBJ databases">
        <authorList>
            <consortium name="Pathogen Informatics"/>
        </authorList>
    </citation>
    <scope>NUCLEOTIDE SEQUENCE [LARGE SCALE GENOMIC DNA]</scope>
    <source>
        <strain evidence="3 5">2789STDY5608850</strain>
    </source>
</reference>
<feature type="signal peptide" evidence="2">
    <location>
        <begin position="1"/>
        <end position="24"/>
    </location>
</feature>
<protein>
    <submittedName>
        <fullName evidence="3 4">Extracellular solute-binding protein</fullName>
    </submittedName>
</protein>
<dbReference type="EMBL" id="CYZE01000001">
    <property type="protein sequence ID" value="CUN40614.1"/>
    <property type="molecule type" value="Genomic_DNA"/>
</dbReference>
<dbReference type="PANTHER" id="PTHR43649">
    <property type="entry name" value="ARABINOSE-BINDING PROTEIN-RELATED"/>
    <property type="match status" value="1"/>
</dbReference>
<gene>
    <name evidence="4" type="ORF">DXC39_19450</name>
    <name evidence="3" type="ORF">ERS852407_00084</name>
</gene>
<dbReference type="InterPro" id="IPR050490">
    <property type="entry name" value="Bact_solute-bd_prot1"/>
</dbReference>
<name>A0A173WMS9_9FIRM</name>
<organism evidence="3 5">
    <name type="scientific">Hungatella hathewayi</name>
    <dbReference type="NCBI Taxonomy" id="154046"/>
    <lineage>
        <taxon>Bacteria</taxon>
        <taxon>Bacillati</taxon>
        <taxon>Bacillota</taxon>
        <taxon>Clostridia</taxon>
        <taxon>Lachnospirales</taxon>
        <taxon>Lachnospiraceae</taxon>
        <taxon>Hungatella</taxon>
    </lineage>
</organism>
<evidence type="ECO:0000313" key="6">
    <source>
        <dbReference type="Proteomes" id="UP000261257"/>
    </source>
</evidence>
<evidence type="ECO:0000313" key="3">
    <source>
        <dbReference type="EMBL" id="CUN40614.1"/>
    </source>
</evidence>
<dbReference type="Gene3D" id="3.40.190.10">
    <property type="entry name" value="Periplasmic binding protein-like II"/>
    <property type="match status" value="2"/>
</dbReference>
<sequence length="474" mass="52121">MKKCLSVLLSAVMAASLLGGCGSADQKQTLPAAAESSAEGSTTAEAAPAPEKAATAPGEKKQISLWFWSAPADQQVLLKQIIEDDINAVQDDYVLNIEFHAGNDQNIATALAANGGPDIVFTSGPSYVTNYASAGKLENMDRYAQKYGWNDRLLEPIYNLGTYEGSLYGLSNSLMVMGVFYNKKVLADNGWEVPKTIEEMETIMKAAQEKGLYGSVTGNKGWKPVNANYSSLFLNHIAGPEKVYECLKGEAKWNNPDMVEALNKSAEWYQNGWLGGDNYTDLNFDESVQLLSMGMAPFFVGPSNVFQWAPKYFRGLTEDDFGFFPFPATNDKVNYPTYTLGVTSCLSINAFSPYKDECAEILDKIMTNDFMVKLTKEWPGYWAIPLKQYDIPADTMTGISAVFCDVMIDTLKAIEEGNYGYYTTSFCPPATDVALQDIDGVWLGTMSAEEVLDRTDAEFEKELANGMVVPLPER</sequence>
<dbReference type="SUPFAM" id="SSF53850">
    <property type="entry name" value="Periplasmic binding protein-like II"/>
    <property type="match status" value="1"/>
</dbReference>
<dbReference type="EMBL" id="QSSQ01000022">
    <property type="protein sequence ID" value="RGM01355.1"/>
    <property type="molecule type" value="Genomic_DNA"/>
</dbReference>
<dbReference type="Pfam" id="PF01547">
    <property type="entry name" value="SBP_bac_1"/>
    <property type="match status" value="1"/>
</dbReference>
<feature type="region of interest" description="Disordered" evidence="1">
    <location>
        <begin position="32"/>
        <end position="57"/>
    </location>
</feature>
<dbReference type="Proteomes" id="UP000095651">
    <property type="component" value="Unassembled WGS sequence"/>
</dbReference>
<dbReference type="PROSITE" id="PS51257">
    <property type="entry name" value="PROKAR_LIPOPROTEIN"/>
    <property type="match status" value="1"/>
</dbReference>
<dbReference type="AlphaFoldDB" id="A0A173WMS9"/>
<keyword evidence="2" id="KW-0732">Signal</keyword>
<proteinExistence type="predicted"/>
<reference evidence="4 6" key="2">
    <citation type="submission" date="2018-08" db="EMBL/GenBank/DDBJ databases">
        <title>A genome reference for cultivated species of the human gut microbiota.</title>
        <authorList>
            <person name="Zou Y."/>
            <person name="Xue W."/>
            <person name="Luo G."/>
        </authorList>
    </citation>
    <scope>NUCLEOTIDE SEQUENCE [LARGE SCALE GENOMIC DNA]</scope>
    <source>
        <strain evidence="4 6">TF05-11AC</strain>
    </source>
</reference>
<evidence type="ECO:0000313" key="5">
    <source>
        <dbReference type="Proteomes" id="UP000095651"/>
    </source>
</evidence>
<evidence type="ECO:0000256" key="1">
    <source>
        <dbReference type="SAM" id="MobiDB-lite"/>
    </source>
</evidence>